<dbReference type="InterPro" id="IPR020807">
    <property type="entry name" value="PKS_DH"/>
</dbReference>
<dbReference type="InterPro" id="IPR013968">
    <property type="entry name" value="PKS_KR"/>
</dbReference>
<evidence type="ECO:0000256" key="3">
    <source>
        <dbReference type="ARBA" id="ARBA00022679"/>
    </source>
</evidence>
<dbReference type="InterPro" id="IPR016035">
    <property type="entry name" value="Acyl_Trfase/lysoPLipase"/>
</dbReference>
<dbReference type="Gene3D" id="3.40.366.10">
    <property type="entry name" value="Malonyl-Coenzyme A Acyl Carrier Protein, domain 2"/>
    <property type="match status" value="3"/>
</dbReference>
<dbReference type="InterPro" id="IPR014031">
    <property type="entry name" value="Ketoacyl_synth_C"/>
</dbReference>
<dbReference type="InterPro" id="IPR020806">
    <property type="entry name" value="PKS_PP-bd"/>
</dbReference>
<dbReference type="Pfam" id="PF00698">
    <property type="entry name" value="Acyl_transf_1"/>
    <property type="match status" value="3"/>
</dbReference>
<feature type="domain" description="Carrier" evidence="8">
    <location>
        <begin position="2462"/>
        <end position="2540"/>
    </location>
</feature>
<feature type="compositionally biased region" description="Low complexity" evidence="7">
    <location>
        <begin position="2105"/>
        <end position="2126"/>
    </location>
</feature>
<dbReference type="InterPro" id="IPR014043">
    <property type="entry name" value="Acyl_transferase_dom"/>
</dbReference>
<dbReference type="PROSITE" id="PS00606">
    <property type="entry name" value="KS3_1"/>
    <property type="match status" value="2"/>
</dbReference>
<feature type="compositionally biased region" description="Gly residues" evidence="7">
    <location>
        <begin position="3818"/>
        <end position="3830"/>
    </location>
</feature>
<dbReference type="InterPro" id="IPR049552">
    <property type="entry name" value="PKS_DH_N"/>
</dbReference>
<dbReference type="PANTHER" id="PTHR43775">
    <property type="entry name" value="FATTY ACID SYNTHASE"/>
    <property type="match status" value="1"/>
</dbReference>
<name>A0A7W8QJC5_9ACTN</name>
<dbReference type="CDD" id="cd00833">
    <property type="entry name" value="PKS"/>
    <property type="match status" value="3"/>
</dbReference>
<dbReference type="SUPFAM" id="SSF55048">
    <property type="entry name" value="Probable ACP-binding domain of malonyl-CoA ACP transacylase"/>
    <property type="match status" value="3"/>
</dbReference>
<feature type="domain" description="Carrier" evidence="8">
    <location>
        <begin position="4438"/>
        <end position="4516"/>
    </location>
</feature>
<dbReference type="Pfam" id="PF21089">
    <property type="entry name" value="PKS_DH_N"/>
    <property type="match status" value="1"/>
</dbReference>
<evidence type="ECO:0000256" key="1">
    <source>
        <dbReference type="ARBA" id="ARBA00022450"/>
    </source>
</evidence>
<dbReference type="InterPro" id="IPR036736">
    <property type="entry name" value="ACP-like_sf"/>
</dbReference>
<evidence type="ECO:0000256" key="4">
    <source>
        <dbReference type="ARBA" id="ARBA00023268"/>
    </source>
</evidence>
<dbReference type="InterPro" id="IPR057326">
    <property type="entry name" value="KR_dom"/>
</dbReference>
<dbReference type="CDD" id="cd08956">
    <property type="entry name" value="KR_3_FAS_SDR_x"/>
    <property type="match status" value="1"/>
</dbReference>
<feature type="region of interest" description="Disordered" evidence="7">
    <location>
        <begin position="1875"/>
        <end position="1897"/>
    </location>
</feature>
<dbReference type="Gene3D" id="3.10.129.110">
    <property type="entry name" value="Polyketide synthase dehydratase"/>
    <property type="match status" value="1"/>
</dbReference>
<dbReference type="Gene3D" id="3.40.50.720">
    <property type="entry name" value="NAD(P)-binding Rossmann-like Domain"/>
    <property type="match status" value="2"/>
</dbReference>
<feature type="domain" description="Ketosynthase family 3 (KS3)" evidence="9">
    <location>
        <begin position="1015"/>
        <end position="1442"/>
    </location>
</feature>
<dbReference type="InterPro" id="IPR018201">
    <property type="entry name" value="Ketoacyl_synth_AS"/>
</dbReference>
<sequence length="4633" mass="474926">MTAPTGSPGSGGETDGIAVIGLACRFPGTPDPAALWDLLRGGGEAVRDTPADRWNADDLYSPDPDAPGRVPTRRGAFLDAIDRFDAAFFGISPREAAAIDPQQRLVLELGWEALEHAGIPPASRRGTGVGVFVGAIWDDYASLLHREGAEEFDRHTLTGTHRGMIANRLSYALGLRGPSLVIDSGQSSSLVAVDAACQSLVRGEADLALAGGVNLNIAPESAVAEARFGGLSPDGRCYTFDARANGYVRGEGGGLVLLKPLARAREDGDRILAVIRGSAVNSGGAEKGMTVPDVDAQAEVLRTAYRRAGVDPAHVGHVELHGTGTPVGDPIEAAALGAVLGSARGDGGGGGNGARPLPVGSVKTNIGHLEGAAGIAGLIKTVLALHHRELPPSLNFATPNPGIPLDELRLRVVTEREPLEAPPGGALRTAGVSSFGMGGTNCHVVLSEEPRGASGSRASDGGAPGAGTRPVLQAVPWLVSGKSAAALDAQVERLDGFLAEQPHLDPVDVGFSLATGRSVFEHRAMSIQGDEWVRGSVAGSGRTVFVFPGQGSQWIGMGAELLDSSPVFAEAIAECETAFAELVGWSLTDVLRGVEGSASLDRVDVVQPALFAVMIGLAKTWRSLGVEPDAVLGHSQGEIAAAHVAGALSLEDAARVVILRSRALRTLAGSGGMVSIAAPSDEVEELIRDRDGLSIAVVNGPEATVVSGDAHLLDGLIEECETAGLRARRVPVDYASHSAHVERIQDELHDVLAGITPRPSEIGYYSATDDAWIEDTSTLDAAYWYRNLREPVLFGPAVETLKSEGHLFFVEASPHPVLLMALPDDVIGTGSLRRDEGGPDRLLLSAGEAWTNGLDINWAGLFADTGAKRVDLPTYAFQRRRHWFTDALPDTAAVPAADGASPLAERLAGLAADEKSQHVLDLVCTQAAAVLGYASADEIDVDSTFRDLGCTSLAGVELRNRITAATGLRLPGSLVFDHPTPAVLAAHLLGEVEGGASTARAGGPAGASTAPPKDDEPIAIVGMACRLPGGVESPEDLWRLVASGTDAIAEFPGDRGWDVESLYDPDPERIGTSSVRHGGFLDDAAGFDASFFGISPREALAMDPQQRLMLETSWEALERAGIPPTSLAGAQVGVFTGAMAQDYGPRLQDAVDASAGRLLTGTTTSVLSGRVAYTLGLEGPALTVDTACSSSLVALHLAVQALRRGECDMALAGGVAVMATPGMFIEFSRQRGLAPDGRSKAFAAGADGTSWAEGAGVLLIERLSDARRNGHPVLAVVRGSAINQDGASNGLTAPNGPSQQRVIRAALADARLEPADVDAVEAHGTGTRLGDPIEAQALLATYGRDRGEDAPLRLGSLKSNVGHAQAAAGVAGLIKMVMALRNGVLPKTLHVDAPTPEVDWDAGSVELLTEETPWPEETGRPRRFGVSSFGISGTNAHVIVEDDVREEAWEDDRPRPKPLPAVPWVLSGKGDGAVEEQIGRLTDLLDERTNLDPLDVGFSLAIGRSVFEHRAMSVQGREWVRGSVAGRGRTVFVFPGQGSQWIGMGAELLDSSPVFAQAIAECETVFAGLVDWSLTDVLRGVEGSASLDRVDVVQPALFAVMVGLAKTWRSLGVEPDAVLGHSQGEIAAAHVAGALSLEDAARVVILRSQALRVLAGSGGMVSIAAPADTAEELIRDRDGLSIAVVNGPGATVVSGDADLLDDLVAECEAAGLRARRIPVDYASHSAHVERIESALRDVLADIEPRPSSVRFFSSLEGAWIEDTSTLDAAYWYRNLRDPVLFGPAVETLKSEGHLFFVEAGPHPVLLMALPEEVVGIGSLRRGEGGLDRLLLSAGEAWTNGLDINWASLYAGTGAKRVDLPTYAFQRERYWLAPPPRPSLAEGGDVPSGADRPADGGASPLDAWGYRVTWTRSSSTARIPRTRIQGRWLLVVPSALSGPGGAGAAGAPVLHGTAADVDRAVRAAGGSTSIVAVGFEDGRQAIADAVRTAALDGGADGGGGSDPGAFSGVVSLLAAAPHGSGAAAGRGSGPEAAPPVPAAALASTVLLIQALRDAGVPAPLWCVTRGAVGTGQADAPPSPEQAMLWGLGRVAALEHPESWGGLLDLPAAPEPSAGPAAPAAADPASRGAPDRTADRAVAAVLGGAYGDEDQVAVRPSGVLVRRLARLPLADRSPVRTWSPEGTVLVTGAFGALGGHLARWLASRGARRIVLAGRRGAETPGAAGLVAELEAAGARVTAVACDVGDRARVAELIDGLRDGGDGAGLTAVVHAAAQLDDGLVESLRPGQVARVLRAKAAGARHLDELTRGLGLDAFVLFSSVSATLGLPGQGNYAPGNAFLDALAEERRAAGEHALSVAWGPWAGGGMAAEGEVGERLRRHGLPSMDPGAALEVLDRALACDETALTVADIEWDRFFYAYTVDRARPLVHDLPDVRRLRERAAPAESAAAPAAPLARRLASADAEERDRLLLEAVRGEVAGVLGFAGPREVRPDRPFKEIGFDSITGVELRNRLNTATGLRLPATIVFDRPTPAELAAHVRAELLGGGPEAAGAAAGTAGAAHGTGDDPIAIVAMSCRYPGGVRGPEELWELLARGGDATSGLPRDRGWDLESLVDPDPASSGTTYTDRGGFLHDAAEFDPAFFGISPREALAMDPQQRLLLEASWEAFERAGIVPEALRGSRTGVFVGLSYQDYAARIDRAPEEVEGYLLTGSTPSVASGRIAYTFGLEGPAATIDTACSSSLVALHQAVRALRGGECDMALAGGVAVMSTPAMLVDFSRQRALAPDGRCKAFAAAADGFGPGEGLGLLLVERLSDARRNGHPVLAVVRGSAVNQDGASNGLTAPNGPSQQRVIRAALADARLEPGDVDAVEAHGTGTALGDPIEAQALQATYGRQRPEGRGLAVGSVKSNIGHAQAAAGVAGVIKMVEAMRRGLLPRTLHAEEPSRHVDWGSGGLTLLSEPVPWPEGGGRPRRSAVSSFGISGTNAHVVLEQGPDGPAAGAPAGAAEDAGDARPVPLVLSARSPEALRGQAAALRDHLDRLDRTTAGEAAGAPRALDLAYTLATARTAFPHRAALLPGGDAGARILLDALASGGTAPGLHRGTAKEGATAFLFSGQGSQRAGMGRGLYGRFPVFARALDEACARFDARLDLPLRDVMFAEEGTPEAAELHRTRYTQCALFALETALYRLAESWGLDAGVLIGHSIGELAAAHAAGVLDLDDACALVAARGRLMQELPEGGAMLAVQAAEEEVAPYLEGREAVLGIAAVNGPSAVVLSGDADAVAEAERHWSGERGRKTRRLRVSHAFHSPRMEPVLEEFRAVAERLDYRAPRIPVVSNLTGRTAAPEELADPGYWVRHIRHAVRFRDGVRELAAYGVTAYLELGPDGVLTAMARDCLDGAPESPTGAAGPGGGPLLLPALRRGRDEAETASALLAAAHVHGAGPDWEAFFSGSGARRVELPTYAFQRHRLWLEAPERGAAGPGAEGLGLQEVDHPLLRAALPRPGGDGAVLTGRLSLRAQPWLADHAVGGGALLPGTAFGDLAVRAAEQAGGGTVRELTLEAPLPLAEDGGTALHVEVSAAGADGSRAVSVHARPSDAGDGEPWTRHASGTIAGGPAHRPAAPARDGSAELAAWPPPGARPVPLDGLYEGFAETGLEFGPSFQGLRAVWRGEEAVFAEVALDEGAHADAARCAVHPALLDSALHAIAAGGLGPGDGGVRLPFVWSGLTVHAPGAVRARVRITPLGGDAVSVLLSDDRGRPVAEVERLTLRRAAPESLGRADRGGLLYRVAWEAVAAPSSDAAGAPVAVLAGPPAEAAPGAPGGSAAAGGGGAVPDAPARENGPAGTAPEPGGHPDDDPRAARTPAHTGRTGGRPNGKHRAAEAAAPAGGGPLDDAAPRSGADSDGAAGRSGVAGLVPGAGGRSDDELRAAGMPAQADGAEGLLTAGTARRSGAAADGPDGRNGAAGESAQDGEAGLVLASEVAAALEARWPDVRLRDGAAGGGGAAPAGTVVIPLPGGDDVHGAVRAALGLVQWWIGAGGDGAGRLMLVARGAVAVDGDPAPSPAAAAAWALVRSAQTENPGRFGLVDVDGDPASLHALPDALASGEPQLAVRRGGVLTARLARAETGEAGSGETGSDASGKVPHPVFRPGGTVLLTGAGGTLARLLALHLVREHGVRHLLLLGRRGPDAPGTGELTAGLAAEGATVHVEACDVADRDALARAIAGIPAERPLSAVVHAAGVVDDGVAAALTPERLAAVLRPKADAALHLDELTRGLDLDAFVLFSSAAGTFGTAGQASYAAANAAMDALARRRAEAGRPALSLAWGMWAERSAMTGALGAADLRRMRRSGIGALETGEGLALFDAALRAGGPVLLPMRIDAAGLRREAASGAEVPALLRNLVRAAPPRKAAASPAGVDADGGDAPRVPELLALLRGAGDRPRVLLEAVCAEAAGVLGHASGAAVDPDEGFLDAGFDSLTAVELRNRLSEAAGTKLPATLVFDHPTPAALAAFLDEELPRDDGRPSGAAPDGRGGRPGPSAPGEVIAELDRMASALADPGAPVGHEDRAGLAKRLRNLVALVEDPAWGAEPREAGPGGGAAGRTAGPDGGAGGTDISTASADELFDLLDGELSEP</sequence>
<dbReference type="SUPFAM" id="SSF52151">
    <property type="entry name" value="FabD/lysophospholipase-like"/>
    <property type="match status" value="3"/>
</dbReference>
<feature type="region of interest" description="Disordered" evidence="7">
    <location>
        <begin position="2104"/>
        <end position="2131"/>
    </location>
</feature>
<dbReference type="Pfam" id="PF14765">
    <property type="entry name" value="PS-DH"/>
    <property type="match status" value="1"/>
</dbReference>
<feature type="region of interest" description="Disordered" evidence="7">
    <location>
        <begin position="4513"/>
        <end position="4541"/>
    </location>
</feature>
<evidence type="ECO:0000256" key="7">
    <source>
        <dbReference type="SAM" id="MobiDB-lite"/>
    </source>
</evidence>
<feature type="domain" description="Ketosynthase family 3 (KS3)" evidence="9">
    <location>
        <begin position="14"/>
        <end position="448"/>
    </location>
</feature>
<keyword evidence="1" id="KW-0596">Phosphopantetheine</keyword>
<feature type="domain" description="Ketosynthase family 3 (KS3)" evidence="9">
    <location>
        <begin position="2563"/>
        <end position="2990"/>
    </location>
</feature>
<feature type="compositionally biased region" description="Low complexity" evidence="7">
    <location>
        <begin position="3880"/>
        <end position="3912"/>
    </location>
</feature>
<feature type="domain" description="Carrier" evidence="8">
    <location>
        <begin position="917"/>
        <end position="992"/>
    </location>
</feature>
<feature type="region of interest" description="C-terminal hotdog fold" evidence="6">
    <location>
        <begin position="3637"/>
        <end position="3776"/>
    </location>
</feature>
<dbReference type="InterPro" id="IPR032821">
    <property type="entry name" value="PKS_assoc"/>
</dbReference>
<feature type="region of interest" description="Disordered" evidence="7">
    <location>
        <begin position="996"/>
        <end position="1015"/>
    </location>
</feature>
<dbReference type="InterPro" id="IPR020841">
    <property type="entry name" value="PKS_Beta-ketoAc_synthase_dom"/>
</dbReference>
<dbReference type="GO" id="GO:0031177">
    <property type="term" value="F:phosphopantetheine binding"/>
    <property type="evidence" value="ECO:0007669"/>
    <property type="project" value="InterPro"/>
</dbReference>
<dbReference type="Gene3D" id="3.30.70.3290">
    <property type="match status" value="3"/>
</dbReference>
<dbReference type="Proteomes" id="UP000572635">
    <property type="component" value="Unassembled WGS sequence"/>
</dbReference>
<reference evidence="11 12" key="1">
    <citation type="submission" date="2020-08" db="EMBL/GenBank/DDBJ databases">
        <title>Sequencing the genomes of 1000 actinobacteria strains.</title>
        <authorList>
            <person name="Klenk H.-P."/>
        </authorList>
    </citation>
    <scope>NUCLEOTIDE SEQUENCE [LARGE SCALE GENOMIC DNA]</scope>
    <source>
        <strain evidence="11 12">DSM 44551</strain>
    </source>
</reference>
<dbReference type="InterPro" id="IPR016039">
    <property type="entry name" value="Thiolase-like"/>
</dbReference>
<dbReference type="PROSITE" id="PS52019">
    <property type="entry name" value="PKS_MFAS_DH"/>
    <property type="match status" value="1"/>
</dbReference>
<dbReference type="GO" id="GO:0006633">
    <property type="term" value="P:fatty acid biosynthetic process"/>
    <property type="evidence" value="ECO:0007669"/>
    <property type="project" value="InterPro"/>
</dbReference>
<dbReference type="SUPFAM" id="SSF47336">
    <property type="entry name" value="ACP-like"/>
    <property type="match status" value="3"/>
</dbReference>
<dbReference type="InterPro" id="IPR055123">
    <property type="entry name" value="SpnB-like_Rossmann"/>
</dbReference>
<gene>
    <name evidence="11" type="ORF">HDA36_001560</name>
</gene>
<dbReference type="Pfam" id="PF00109">
    <property type="entry name" value="ketoacyl-synt"/>
    <property type="match status" value="3"/>
</dbReference>
<dbReference type="PROSITE" id="PS50075">
    <property type="entry name" value="CARRIER"/>
    <property type="match status" value="3"/>
</dbReference>
<dbReference type="Pfam" id="PF16197">
    <property type="entry name" value="KAsynt_C_assoc"/>
    <property type="match status" value="3"/>
</dbReference>
<dbReference type="Gene3D" id="1.10.1200.10">
    <property type="entry name" value="ACP-like"/>
    <property type="match status" value="3"/>
</dbReference>
<keyword evidence="12" id="KW-1185">Reference proteome</keyword>
<feature type="region of interest" description="Disordered" evidence="7">
    <location>
        <begin position="3814"/>
        <end position="3924"/>
    </location>
</feature>
<keyword evidence="4" id="KW-0511">Multifunctional enzyme</keyword>
<evidence type="ECO:0000256" key="2">
    <source>
        <dbReference type="ARBA" id="ARBA00022553"/>
    </source>
</evidence>
<dbReference type="CDD" id="cd08952">
    <property type="entry name" value="KR_1_SDR_x"/>
    <property type="match status" value="1"/>
</dbReference>
<protein>
    <submittedName>
        <fullName evidence="11">Acyl transferase domain-containing protein</fullName>
    </submittedName>
</protein>
<evidence type="ECO:0000256" key="6">
    <source>
        <dbReference type="PROSITE-ProRule" id="PRU01363"/>
    </source>
</evidence>
<feature type="domain" description="PKS/mFAS DH" evidence="10">
    <location>
        <begin position="3492"/>
        <end position="3776"/>
    </location>
</feature>
<keyword evidence="3 11" id="KW-0808">Transferase</keyword>
<dbReference type="SUPFAM" id="SSF51735">
    <property type="entry name" value="NAD(P)-binding Rossmann-fold domains"/>
    <property type="match status" value="4"/>
</dbReference>
<dbReference type="Pfam" id="PF02801">
    <property type="entry name" value="Ketoacyl-synt_C"/>
    <property type="match status" value="3"/>
</dbReference>
<dbReference type="GO" id="GO:0004312">
    <property type="term" value="F:fatty acid synthase activity"/>
    <property type="evidence" value="ECO:0007669"/>
    <property type="project" value="TreeGrafter"/>
</dbReference>
<dbReference type="SMART" id="SM00823">
    <property type="entry name" value="PKS_PP"/>
    <property type="match status" value="3"/>
</dbReference>
<feature type="region of interest" description="Disordered" evidence="7">
    <location>
        <begin position="2986"/>
        <end position="3009"/>
    </location>
</feature>
<dbReference type="Pfam" id="PF22953">
    <property type="entry name" value="SpnB_Rossmann"/>
    <property type="match status" value="1"/>
</dbReference>
<dbReference type="Pfam" id="PF00550">
    <property type="entry name" value="PP-binding"/>
    <property type="match status" value="3"/>
</dbReference>
<comment type="caution">
    <text evidence="11">The sequence shown here is derived from an EMBL/GenBank/DDBJ whole genome shotgun (WGS) entry which is preliminary data.</text>
</comment>
<accession>A0A7W8QJC5</accession>
<dbReference type="SMART" id="SM00825">
    <property type="entry name" value="PKS_KS"/>
    <property type="match status" value="3"/>
</dbReference>
<evidence type="ECO:0000259" key="9">
    <source>
        <dbReference type="PROSITE" id="PS52004"/>
    </source>
</evidence>
<evidence type="ECO:0000313" key="11">
    <source>
        <dbReference type="EMBL" id="MBB5431476.1"/>
    </source>
</evidence>
<dbReference type="FunFam" id="1.10.1200.10:FF:000007">
    <property type="entry name" value="Probable polyketide synthase pks17"/>
    <property type="match status" value="3"/>
</dbReference>
<dbReference type="FunFam" id="3.40.366.10:FF:000002">
    <property type="entry name" value="Probable polyketide synthase 2"/>
    <property type="match status" value="3"/>
</dbReference>
<dbReference type="RefSeq" id="WP_184391178.1">
    <property type="nucleotide sequence ID" value="NZ_JACHDB010000001.1"/>
</dbReference>
<dbReference type="InterPro" id="IPR016036">
    <property type="entry name" value="Malonyl_transacylase_ACP-bd"/>
</dbReference>
<keyword evidence="2" id="KW-0597">Phosphoprotein</keyword>
<evidence type="ECO:0000313" key="12">
    <source>
        <dbReference type="Proteomes" id="UP000572635"/>
    </source>
</evidence>
<feature type="region of interest" description="Disordered" evidence="7">
    <location>
        <begin position="3948"/>
        <end position="3967"/>
    </location>
</feature>
<dbReference type="SMART" id="SM00826">
    <property type="entry name" value="PKS_DH"/>
    <property type="match status" value="1"/>
</dbReference>
<feature type="compositionally biased region" description="Gly residues" evidence="7">
    <location>
        <begin position="4593"/>
        <end position="4611"/>
    </location>
</feature>
<dbReference type="InterPro" id="IPR050091">
    <property type="entry name" value="PKS_NRPS_Biosynth_Enz"/>
</dbReference>
<dbReference type="InterPro" id="IPR036291">
    <property type="entry name" value="NAD(P)-bd_dom_sf"/>
</dbReference>
<dbReference type="InterPro" id="IPR006162">
    <property type="entry name" value="Ppantetheine_attach_site"/>
</dbReference>
<evidence type="ECO:0000256" key="5">
    <source>
        <dbReference type="ARBA" id="ARBA00023315"/>
    </source>
</evidence>
<dbReference type="EMBL" id="JACHDB010000001">
    <property type="protein sequence ID" value="MBB5431476.1"/>
    <property type="molecule type" value="Genomic_DNA"/>
</dbReference>
<organism evidence="11 12">
    <name type="scientific">Nocardiopsis composta</name>
    <dbReference type="NCBI Taxonomy" id="157465"/>
    <lineage>
        <taxon>Bacteria</taxon>
        <taxon>Bacillati</taxon>
        <taxon>Actinomycetota</taxon>
        <taxon>Actinomycetes</taxon>
        <taxon>Streptosporangiales</taxon>
        <taxon>Nocardiopsidaceae</taxon>
        <taxon>Nocardiopsis</taxon>
    </lineage>
</organism>
<dbReference type="SMART" id="SM00822">
    <property type="entry name" value="PKS_KR"/>
    <property type="match status" value="2"/>
</dbReference>
<feature type="region of interest" description="Disordered" evidence="7">
    <location>
        <begin position="4585"/>
        <end position="4633"/>
    </location>
</feature>
<dbReference type="SMART" id="SM01294">
    <property type="entry name" value="PKS_PP_betabranch"/>
    <property type="match status" value="3"/>
</dbReference>
<dbReference type="InterPro" id="IPR049900">
    <property type="entry name" value="PKS_mFAS_DH"/>
</dbReference>
<dbReference type="InterPro" id="IPR009081">
    <property type="entry name" value="PP-bd_ACP"/>
</dbReference>
<dbReference type="SMART" id="SM00827">
    <property type="entry name" value="PKS_AT"/>
    <property type="match status" value="3"/>
</dbReference>
<feature type="active site" description="Proton acceptor; for dehydratase activity" evidence="6">
    <location>
        <position position="3524"/>
    </location>
</feature>
<feature type="compositionally biased region" description="Low complexity" evidence="7">
    <location>
        <begin position="996"/>
        <end position="1011"/>
    </location>
</feature>
<dbReference type="InterPro" id="IPR014030">
    <property type="entry name" value="Ketoacyl_synth_N"/>
</dbReference>
<dbReference type="SUPFAM" id="SSF53901">
    <property type="entry name" value="Thiolase-like"/>
    <property type="match status" value="3"/>
</dbReference>
<dbReference type="Gene3D" id="3.40.47.10">
    <property type="match status" value="3"/>
</dbReference>
<dbReference type="InterPro" id="IPR042104">
    <property type="entry name" value="PKS_dehydratase_sf"/>
</dbReference>
<dbReference type="PROSITE" id="PS52004">
    <property type="entry name" value="KS3_2"/>
    <property type="match status" value="3"/>
</dbReference>
<dbReference type="InterPro" id="IPR001227">
    <property type="entry name" value="Ac_transferase_dom_sf"/>
</dbReference>
<feature type="region of interest" description="N-terminal hotdog fold" evidence="6">
    <location>
        <begin position="3492"/>
        <end position="3617"/>
    </location>
</feature>
<dbReference type="GO" id="GO:0004315">
    <property type="term" value="F:3-oxoacyl-[acyl-carrier-protein] synthase activity"/>
    <property type="evidence" value="ECO:0007669"/>
    <property type="project" value="InterPro"/>
</dbReference>
<feature type="compositionally biased region" description="Acidic residues" evidence="7">
    <location>
        <begin position="4621"/>
        <end position="4633"/>
    </location>
</feature>
<dbReference type="InterPro" id="IPR049551">
    <property type="entry name" value="PKS_DH_C"/>
</dbReference>
<keyword evidence="5" id="KW-0012">Acyltransferase</keyword>
<evidence type="ECO:0000259" key="10">
    <source>
        <dbReference type="PROSITE" id="PS52019"/>
    </source>
</evidence>
<dbReference type="FunFam" id="3.40.47.10:FF:000019">
    <property type="entry name" value="Polyketide synthase type I"/>
    <property type="match status" value="3"/>
</dbReference>
<feature type="active site" description="Proton donor; for dehydratase activity" evidence="6">
    <location>
        <position position="3698"/>
    </location>
</feature>
<proteinExistence type="predicted"/>
<feature type="compositionally biased region" description="Low complexity" evidence="7">
    <location>
        <begin position="2991"/>
        <end position="3005"/>
    </location>
</feature>
<dbReference type="PANTHER" id="PTHR43775:SF51">
    <property type="entry name" value="INACTIVE PHENOLPHTHIOCEROL SYNTHESIS POLYKETIDE SYNTHASE TYPE I PKS1-RELATED"/>
    <property type="match status" value="1"/>
</dbReference>
<dbReference type="Pfam" id="PF08659">
    <property type="entry name" value="KR"/>
    <property type="match status" value="2"/>
</dbReference>
<dbReference type="PROSITE" id="PS00012">
    <property type="entry name" value="PHOSPHOPANTETHEINE"/>
    <property type="match status" value="2"/>
</dbReference>
<evidence type="ECO:0000259" key="8">
    <source>
        <dbReference type="PROSITE" id="PS50075"/>
    </source>
</evidence>